<organism evidence="6 7">
    <name type="scientific">Oceanobacillus piezotolerans</name>
    <dbReference type="NCBI Taxonomy" id="2448030"/>
    <lineage>
        <taxon>Bacteria</taxon>
        <taxon>Bacillati</taxon>
        <taxon>Bacillota</taxon>
        <taxon>Bacilli</taxon>
        <taxon>Bacillales</taxon>
        <taxon>Bacillaceae</taxon>
        <taxon>Oceanobacillus</taxon>
    </lineage>
</organism>
<dbReference type="OrthoDB" id="9765776at2"/>
<comment type="caution">
    <text evidence="6">The sequence shown here is derived from an EMBL/GenBank/DDBJ whole genome shotgun (WGS) entry which is preliminary data.</text>
</comment>
<dbReference type="Proteomes" id="UP000270219">
    <property type="component" value="Unassembled WGS sequence"/>
</dbReference>
<accession>A0A498D489</accession>
<dbReference type="PANTHER" id="PTHR32089">
    <property type="entry name" value="METHYL-ACCEPTING CHEMOTAXIS PROTEIN MCPB"/>
    <property type="match status" value="1"/>
</dbReference>
<dbReference type="InterPro" id="IPR001610">
    <property type="entry name" value="PAC"/>
</dbReference>
<feature type="domain" description="Methyl-accepting transducer" evidence="4">
    <location>
        <begin position="150"/>
        <end position="274"/>
    </location>
</feature>
<feature type="domain" description="PAC" evidence="5">
    <location>
        <begin position="86"/>
        <end position="140"/>
    </location>
</feature>
<dbReference type="GO" id="GO:0016020">
    <property type="term" value="C:membrane"/>
    <property type="evidence" value="ECO:0007669"/>
    <property type="project" value="InterPro"/>
</dbReference>
<dbReference type="GO" id="GO:0004888">
    <property type="term" value="F:transmembrane signaling receptor activity"/>
    <property type="evidence" value="ECO:0007669"/>
    <property type="project" value="InterPro"/>
</dbReference>
<dbReference type="GO" id="GO:0007165">
    <property type="term" value="P:signal transduction"/>
    <property type="evidence" value="ECO:0007669"/>
    <property type="project" value="UniProtKB-KW"/>
</dbReference>
<dbReference type="Gene3D" id="3.30.450.20">
    <property type="entry name" value="PAS domain"/>
    <property type="match status" value="1"/>
</dbReference>
<dbReference type="GO" id="GO:0006935">
    <property type="term" value="P:chemotaxis"/>
    <property type="evidence" value="ECO:0007669"/>
    <property type="project" value="InterPro"/>
</dbReference>
<dbReference type="SMART" id="SM00086">
    <property type="entry name" value="PAC"/>
    <property type="match status" value="1"/>
</dbReference>
<dbReference type="PROSITE" id="PS50111">
    <property type="entry name" value="CHEMOTAXIS_TRANSDUC_2"/>
    <property type="match status" value="1"/>
</dbReference>
<comment type="similarity">
    <text evidence="2">Belongs to the methyl-accepting chemotaxis (MCP) protein family.</text>
</comment>
<dbReference type="SUPFAM" id="SSF55785">
    <property type="entry name" value="PYP-like sensor domain (PAS domain)"/>
    <property type="match status" value="1"/>
</dbReference>
<dbReference type="InterPro" id="IPR035965">
    <property type="entry name" value="PAS-like_dom_sf"/>
</dbReference>
<name>A0A498D489_9BACI</name>
<evidence type="ECO:0000313" key="6">
    <source>
        <dbReference type="EMBL" id="RLL41327.1"/>
    </source>
</evidence>
<dbReference type="PROSITE" id="PS50113">
    <property type="entry name" value="PAC"/>
    <property type="match status" value="1"/>
</dbReference>
<dbReference type="InterPro" id="IPR000700">
    <property type="entry name" value="PAS-assoc_C"/>
</dbReference>
<dbReference type="Pfam" id="PF13426">
    <property type="entry name" value="PAS_9"/>
    <property type="match status" value="1"/>
</dbReference>
<dbReference type="CDD" id="cd00130">
    <property type="entry name" value="PAS"/>
    <property type="match status" value="1"/>
</dbReference>
<dbReference type="EMBL" id="RCHR01000008">
    <property type="protein sequence ID" value="RLL41327.1"/>
    <property type="molecule type" value="Genomic_DNA"/>
</dbReference>
<evidence type="ECO:0000259" key="5">
    <source>
        <dbReference type="PROSITE" id="PS50113"/>
    </source>
</evidence>
<dbReference type="SUPFAM" id="SSF58104">
    <property type="entry name" value="Methyl-accepting chemotaxis protein (MCP) signaling domain"/>
    <property type="match status" value="1"/>
</dbReference>
<evidence type="ECO:0000256" key="2">
    <source>
        <dbReference type="ARBA" id="ARBA00029447"/>
    </source>
</evidence>
<evidence type="ECO:0000256" key="3">
    <source>
        <dbReference type="PROSITE-ProRule" id="PRU00284"/>
    </source>
</evidence>
<dbReference type="PANTHER" id="PTHR32089:SF112">
    <property type="entry name" value="LYSOZYME-LIKE PROTEIN-RELATED"/>
    <property type="match status" value="1"/>
</dbReference>
<keyword evidence="1 3" id="KW-0807">Transducer</keyword>
<keyword evidence="7" id="KW-1185">Reference proteome</keyword>
<gene>
    <name evidence="6" type="ORF">D8M04_17555</name>
</gene>
<dbReference type="PRINTS" id="PR00260">
    <property type="entry name" value="CHEMTRNSDUCR"/>
</dbReference>
<evidence type="ECO:0000313" key="7">
    <source>
        <dbReference type="Proteomes" id="UP000270219"/>
    </source>
</evidence>
<dbReference type="InterPro" id="IPR004090">
    <property type="entry name" value="Chemotax_Me-accpt_rcpt"/>
</dbReference>
<evidence type="ECO:0000256" key="1">
    <source>
        <dbReference type="ARBA" id="ARBA00023224"/>
    </source>
</evidence>
<dbReference type="NCBIfam" id="TIGR00229">
    <property type="entry name" value="sensory_box"/>
    <property type="match status" value="1"/>
</dbReference>
<evidence type="ECO:0000259" key="4">
    <source>
        <dbReference type="PROSITE" id="PS50111"/>
    </source>
</evidence>
<dbReference type="SMART" id="SM00283">
    <property type="entry name" value="MA"/>
    <property type="match status" value="1"/>
</dbReference>
<dbReference type="InterPro" id="IPR000014">
    <property type="entry name" value="PAS"/>
</dbReference>
<protein>
    <submittedName>
        <fullName evidence="6">Methyl-accepting chemotaxis protein</fullName>
    </submittedName>
</protein>
<dbReference type="InterPro" id="IPR004089">
    <property type="entry name" value="MCPsignal_dom"/>
</dbReference>
<dbReference type="AlphaFoldDB" id="A0A498D489"/>
<dbReference type="Pfam" id="PF00015">
    <property type="entry name" value="MCPsignal"/>
    <property type="match status" value="1"/>
</dbReference>
<sequence>MNAIVNFNKSTQVLNQESILSALESNLAMIEFNLNKEVIWVNDNFAKTLGYTANEMENMAHRQFCTEEYTNSKEYIKLWDNLRQGVKFQEKIERVGKRGNLLWFEATYMPILNEEGQVEAVLKIAMDITDRENKTMEIISQLKNMPVELVDLVVANSKEKIETLHSLKEHTNLISEVSNLIRNISAQTNVLALNAAIEAARAGEHGRGFKVVADEVRRLAGNVSDSIGQVDSNIENITQEVKKVHDITDMLQESIIETQTRFKKTIEDFENMDR</sequence>
<proteinExistence type="inferred from homology"/>
<dbReference type="Gene3D" id="6.10.250.3200">
    <property type="match status" value="1"/>
</dbReference>
<reference evidence="6 7" key="1">
    <citation type="submission" date="2018-10" db="EMBL/GenBank/DDBJ databases">
        <title>Oceanobacillus sp. YLB-02 draft genome.</title>
        <authorList>
            <person name="Yu L."/>
        </authorList>
    </citation>
    <scope>NUCLEOTIDE SEQUENCE [LARGE SCALE GENOMIC DNA]</scope>
    <source>
        <strain evidence="6 7">YLB-02</strain>
    </source>
</reference>